<evidence type="ECO:0000256" key="1">
    <source>
        <dbReference type="SAM" id="MobiDB-lite"/>
    </source>
</evidence>
<sequence length="88" mass="9782">MVLNSDVVGDKGVKAAAWLLCSAVLLHRSSVPATKKSAPAPRRRTDLHRRFWPCSMQRSVHLRRPPCVRRSYKGGDPPNSHSSVTEAH</sequence>
<protein>
    <submittedName>
        <fullName evidence="2">Uncharacterized protein</fullName>
    </submittedName>
</protein>
<name>A0A6A5UBC1_9PLEO</name>
<keyword evidence="3" id="KW-1185">Reference proteome</keyword>
<organism evidence="2 3">
    <name type="scientific">Byssothecium circinans</name>
    <dbReference type="NCBI Taxonomy" id="147558"/>
    <lineage>
        <taxon>Eukaryota</taxon>
        <taxon>Fungi</taxon>
        <taxon>Dikarya</taxon>
        <taxon>Ascomycota</taxon>
        <taxon>Pezizomycotina</taxon>
        <taxon>Dothideomycetes</taxon>
        <taxon>Pleosporomycetidae</taxon>
        <taxon>Pleosporales</taxon>
        <taxon>Massarineae</taxon>
        <taxon>Massarinaceae</taxon>
        <taxon>Byssothecium</taxon>
    </lineage>
</organism>
<dbReference type="AlphaFoldDB" id="A0A6A5UBC1"/>
<gene>
    <name evidence="2" type="ORF">CC80DRAFT_233863</name>
</gene>
<proteinExistence type="predicted"/>
<feature type="compositionally biased region" description="Polar residues" evidence="1">
    <location>
        <begin position="79"/>
        <end position="88"/>
    </location>
</feature>
<evidence type="ECO:0000313" key="3">
    <source>
        <dbReference type="Proteomes" id="UP000800035"/>
    </source>
</evidence>
<dbReference type="Proteomes" id="UP000800035">
    <property type="component" value="Unassembled WGS sequence"/>
</dbReference>
<evidence type="ECO:0000313" key="2">
    <source>
        <dbReference type="EMBL" id="KAF1961249.1"/>
    </source>
</evidence>
<feature type="region of interest" description="Disordered" evidence="1">
    <location>
        <begin position="65"/>
        <end position="88"/>
    </location>
</feature>
<accession>A0A6A5UBC1</accession>
<dbReference type="EMBL" id="ML976981">
    <property type="protein sequence ID" value="KAF1961249.1"/>
    <property type="molecule type" value="Genomic_DNA"/>
</dbReference>
<reference evidence="2" key="1">
    <citation type="journal article" date="2020" name="Stud. Mycol.">
        <title>101 Dothideomycetes genomes: a test case for predicting lifestyles and emergence of pathogens.</title>
        <authorList>
            <person name="Haridas S."/>
            <person name="Albert R."/>
            <person name="Binder M."/>
            <person name="Bloem J."/>
            <person name="Labutti K."/>
            <person name="Salamov A."/>
            <person name="Andreopoulos B."/>
            <person name="Baker S."/>
            <person name="Barry K."/>
            <person name="Bills G."/>
            <person name="Bluhm B."/>
            <person name="Cannon C."/>
            <person name="Castanera R."/>
            <person name="Culley D."/>
            <person name="Daum C."/>
            <person name="Ezra D."/>
            <person name="Gonzalez J."/>
            <person name="Henrissat B."/>
            <person name="Kuo A."/>
            <person name="Liang C."/>
            <person name="Lipzen A."/>
            <person name="Lutzoni F."/>
            <person name="Magnuson J."/>
            <person name="Mondo S."/>
            <person name="Nolan M."/>
            <person name="Ohm R."/>
            <person name="Pangilinan J."/>
            <person name="Park H.-J."/>
            <person name="Ramirez L."/>
            <person name="Alfaro M."/>
            <person name="Sun H."/>
            <person name="Tritt A."/>
            <person name="Yoshinaga Y."/>
            <person name="Zwiers L.-H."/>
            <person name="Turgeon B."/>
            <person name="Goodwin S."/>
            <person name="Spatafora J."/>
            <person name="Crous P."/>
            <person name="Grigoriev I."/>
        </authorList>
    </citation>
    <scope>NUCLEOTIDE SEQUENCE</scope>
    <source>
        <strain evidence="2">CBS 675.92</strain>
    </source>
</reference>